<dbReference type="Pfam" id="PF13510">
    <property type="entry name" value="Fer2_4"/>
    <property type="match status" value="1"/>
</dbReference>
<keyword evidence="1" id="KW-0560">Oxidoreductase</keyword>
<proteinExistence type="predicted"/>
<gene>
    <name evidence="2" type="primary">soxA</name>
    <name evidence="2" type="ORF">KDH_09450</name>
</gene>
<dbReference type="InterPro" id="IPR036010">
    <property type="entry name" value="2Fe-2S_ferredoxin-like_sf"/>
</dbReference>
<dbReference type="Gene3D" id="3.10.20.440">
    <property type="entry name" value="2Fe-2S iron-sulphur cluster binding domain, sarcosine oxidase, alpha subunit, N-terminal domain"/>
    <property type="match status" value="1"/>
</dbReference>
<dbReference type="SUPFAM" id="SSF54292">
    <property type="entry name" value="2Fe-2S ferredoxin-like"/>
    <property type="match status" value="1"/>
</dbReference>
<organism evidence="2 3">
    <name type="scientific">Dictyobacter halimunensis</name>
    <dbReference type="NCBI Taxonomy" id="3026934"/>
    <lineage>
        <taxon>Bacteria</taxon>
        <taxon>Bacillati</taxon>
        <taxon>Chloroflexota</taxon>
        <taxon>Ktedonobacteria</taxon>
        <taxon>Ktedonobacterales</taxon>
        <taxon>Dictyobacteraceae</taxon>
        <taxon>Dictyobacter</taxon>
    </lineage>
</organism>
<reference evidence="2 3" key="1">
    <citation type="submission" date="2023-02" db="EMBL/GenBank/DDBJ databases">
        <title>Dictyobacter halimunensis sp. nov., a new member of the class Ktedonobacteria from forest soil in a geothermal area.</title>
        <authorList>
            <person name="Rachmania M.K."/>
            <person name="Ningsih F."/>
            <person name="Sakai Y."/>
            <person name="Yabe S."/>
            <person name="Yokota A."/>
            <person name="Sjamsuridzal W."/>
        </authorList>
    </citation>
    <scope>NUCLEOTIDE SEQUENCE [LARGE SCALE GENOMIC DNA]</scope>
    <source>
        <strain evidence="2 3">S3.2.2.5</strain>
    </source>
</reference>
<dbReference type="InterPro" id="IPR042204">
    <property type="entry name" value="2Fe-2S-bd_N"/>
</dbReference>
<dbReference type="Proteomes" id="UP001344906">
    <property type="component" value="Unassembled WGS sequence"/>
</dbReference>
<comment type="caution">
    <text evidence="2">The sequence shown here is derived from an EMBL/GenBank/DDBJ whole genome shotgun (WGS) entry which is preliminary data.</text>
</comment>
<evidence type="ECO:0000313" key="2">
    <source>
        <dbReference type="EMBL" id="GLV54096.1"/>
    </source>
</evidence>
<dbReference type="RefSeq" id="WP_338247807.1">
    <property type="nucleotide sequence ID" value="NZ_BSRI01000001.1"/>
</dbReference>
<evidence type="ECO:0000313" key="3">
    <source>
        <dbReference type="Proteomes" id="UP001344906"/>
    </source>
</evidence>
<evidence type="ECO:0000256" key="1">
    <source>
        <dbReference type="ARBA" id="ARBA00023002"/>
    </source>
</evidence>
<dbReference type="EMBL" id="BSRI01000001">
    <property type="protein sequence ID" value="GLV54096.1"/>
    <property type="molecule type" value="Genomic_DNA"/>
</dbReference>
<sequence>MSDIRLTVNGQEVLVPAGSMVAAAIARAGVNTYRRSVRGDARAPLCGMGICFECRVTINGLPHCLSCQTPCEDGMEVVTTWKS</sequence>
<accession>A0ABQ6FNX4</accession>
<name>A0ABQ6FNX4_9CHLR</name>
<keyword evidence="3" id="KW-1185">Reference proteome</keyword>
<protein>
    <submittedName>
        <fullName evidence="2">(2Fe-2S)-binding protein</fullName>
    </submittedName>
</protein>